<protein>
    <submittedName>
        <fullName evidence="1">Uncharacterized protein</fullName>
    </submittedName>
</protein>
<dbReference type="Proteomes" id="UP000005239">
    <property type="component" value="Unassembled WGS sequence"/>
</dbReference>
<dbReference type="AlphaFoldDB" id="A0A454XY97"/>
<sequence>MTRSTILVGLCLLGAASAHFLAHTHSIAKSPQSKPNYPGPACTADDQAKTKTCLDSYFAAYGIDTTNGAPEFLYFMDLTNSVIQQYGTSGFDIYCDFETTLETCLGSLMTTPCMNSEAFTKMYGMNETEAVNYATSYAVEAYTCQNLEITKQYYPCIATHQDDIAPAIIDCTKKMMAEFEGATDVCVPYDHYITCLENHYVDFCDEGIRSYICSTEEIAINFTMNGQCAASLHKC</sequence>
<dbReference type="OrthoDB" id="5818920at2759"/>
<proteinExistence type="predicted"/>
<reference evidence="2" key="1">
    <citation type="journal article" date="2008" name="Nat. Genet.">
        <title>The Pristionchus pacificus genome provides a unique perspective on nematode lifestyle and parasitism.</title>
        <authorList>
            <person name="Dieterich C."/>
            <person name="Clifton S.W."/>
            <person name="Schuster L.N."/>
            <person name="Chinwalla A."/>
            <person name="Delehaunty K."/>
            <person name="Dinkelacker I."/>
            <person name="Fulton L."/>
            <person name="Fulton R."/>
            <person name="Godfrey J."/>
            <person name="Minx P."/>
            <person name="Mitreva M."/>
            <person name="Roeseler W."/>
            <person name="Tian H."/>
            <person name="Witte H."/>
            <person name="Yang S.P."/>
            <person name="Wilson R.K."/>
            <person name="Sommer R.J."/>
        </authorList>
    </citation>
    <scope>NUCLEOTIDE SEQUENCE [LARGE SCALE GENOMIC DNA]</scope>
    <source>
        <strain evidence="2">PS312</strain>
    </source>
</reference>
<reference evidence="1" key="2">
    <citation type="submission" date="2022-06" db="UniProtKB">
        <authorList>
            <consortium name="EnsemblMetazoa"/>
        </authorList>
    </citation>
    <scope>IDENTIFICATION</scope>
    <source>
        <strain evidence="1">PS312</strain>
    </source>
</reference>
<evidence type="ECO:0000313" key="1">
    <source>
        <dbReference type="EnsemblMetazoa" id="PPA13338.1"/>
    </source>
</evidence>
<evidence type="ECO:0000313" key="2">
    <source>
        <dbReference type="Proteomes" id="UP000005239"/>
    </source>
</evidence>
<gene>
    <name evidence="1" type="primary">WBGene00102892</name>
</gene>
<accession>A0A454XY97</accession>
<dbReference type="OMA" id="SCINSND"/>
<dbReference type="PANTHER" id="PTHR35014:SF1">
    <property type="entry name" value="INFECTION RESPONSE PROTEIN"/>
    <property type="match status" value="1"/>
</dbReference>
<keyword evidence="2" id="KW-1185">Reference proteome</keyword>
<organism evidence="1 2">
    <name type="scientific">Pristionchus pacificus</name>
    <name type="common">Parasitic nematode worm</name>
    <dbReference type="NCBI Taxonomy" id="54126"/>
    <lineage>
        <taxon>Eukaryota</taxon>
        <taxon>Metazoa</taxon>
        <taxon>Ecdysozoa</taxon>
        <taxon>Nematoda</taxon>
        <taxon>Chromadorea</taxon>
        <taxon>Rhabditida</taxon>
        <taxon>Rhabditina</taxon>
        <taxon>Diplogasteromorpha</taxon>
        <taxon>Diplogasteroidea</taxon>
        <taxon>Neodiplogasteridae</taxon>
        <taxon>Pristionchus</taxon>
    </lineage>
</organism>
<dbReference type="PANTHER" id="PTHR35014">
    <property type="entry name" value="INFECTION RESPONSE PROTEIN-RELATED"/>
    <property type="match status" value="1"/>
</dbReference>
<name>A0A454XY97_PRIPA</name>
<accession>A0A8R1YCA8</accession>
<dbReference type="EnsemblMetazoa" id="PPA13338.1">
    <property type="protein sequence ID" value="PPA13338.1"/>
    <property type="gene ID" value="WBGene00102892"/>
</dbReference>